<keyword evidence="12" id="KW-0630">Potassium</keyword>
<dbReference type="NCBIfam" id="TIGR01064">
    <property type="entry name" value="pyruv_kin"/>
    <property type="match status" value="1"/>
</dbReference>
<dbReference type="Gene3D" id="3.50.30.10">
    <property type="entry name" value="Phosphohistidine domain"/>
    <property type="match status" value="1"/>
</dbReference>
<dbReference type="Gene3D" id="3.20.20.60">
    <property type="entry name" value="Phosphoenolpyruvate-binding domains"/>
    <property type="match status" value="1"/>
</dbReference>
<dbReference type="FunFam" id="2.40.33.10:FF:000001">
    <property type="entry name" value="Pyruvate kinase"/>
    <property type="match status" value="1"/>
</dbReference>
<dbReference type="PRINTS" id="PR01050">
    <property type="entry name" value="PYRUVTKNASE"/>
</dbReference>
<dbReference type="GeneID" id="63187875"/>
<protein>
    <recommendedName>
        <fullName evidence="5 15">Pyruvate kinase</fullName>
        <ecNumber evidence="5 15">2.7.1.40</ecNumber>
    </recommendedName>
</protein>
<dbReference type="InterPro" id="IPR008279">
    <property type="entry name" value="PEP-util_enz_mobile_dom"/>
</dbReference>
<proteinExistence type="inferred from homology"/>
<dbReference type="Gene3D" id="2.40.33.10">
    <property type="entry name" value="PK beta-barrel domain-like"/>
    <property type="match status" value="1"/>
</dbReference>
<dbReference type="SUPFAM" id="SSF52935">
    <property type="entry name" value="PK C-terminal domain-like"/>
    <property type="match status" value="1"/>
</dbReference>
<dbReference type="Pfam" id="PF00224">
    <property type="entry name" value="PK"/>
    <property type="match status" value="1"/>
</dbReference>
<keyword evidence="10" id="KW-0067">ATP-binding</keyword>
<dbReference type="EC" id="2.7.1.40" evidence="5 15"/>
<dbReference type="GO" id="GO:0005524">
    <property type="term" value="F:ATP binding"/>
    <property type="evidence" value="ECO:0007669"/>
    <property type="project" value="UniProtKB-KW"/>
</dbReference>
<keyword evidence="21" id="KW-1185">Reference proteome</keyword>
<dbReference type="InterPro" id="IPR036918">
    <property type="entry name" value="Pyrv_Knase_C_sf"/>
</dbReference>
<evidence type="ECO:0000313" key="21">
    <source>
        <dbReference type="Proteomes" id="UP000663203"/>
    </source>
</evidence>
<dbReference type="KEGG" id="hakz:J0X25_11180"/>
<dbReference type="Proteomes" id="UP000663203">
    <property type="component" value="Chromosome"/>
</dbReference>
<dbReference type="InterPro" id="IPR011037">
    <property type="entry name" value="Pyrv_Knase-like_insert_dom_sf"/>
</dbReference>
<feature type="domain" description="Pyruvate kinase C-terminal" evidence="19">
    <location>
        <begin position="353"/>
        <end position="469"/>
    </location>
</feature>
<keyword evidence="13 16" id="KW-0324">Glycolysis</keyword>
<keyword evidence="14 20" id="KW-0670">Pyruvate</keyword>
<keyword evidence="11 16" id="KW-0460">Magnesium</keyword>
<evidence type="ECO:0000313" key="20">
    <source>
        <dbReference type="EMBL" id="QSW97978.1"/>
    </source>
</evidence>
<dbReference type="GO" id="GO:0004743">
    <property type="term" value="F:pyruvate kinase activity"/>
    <property type="evidence" value="ECO:0007669"/>
    <property type="project" value="UniProtKB-UniRule"/>
</dbReference>
<evidence type="ECO:0000256" key="14">
    <source>
        <dbReference type="ARBA" id="ARBA00023317"/>
    </source>
</evidence>
<evidence type="ECO:0000256" key="12">
    <source>
        <dbReference type="ARBA" id="ARBA00022958"/>
    </source>
</evidence>
<keyword evidence="9 16" id="KW-0418">Kinase</keyword>
<comment type="similarity">
    <text evidence="4 16">Belongs to the pyruvate kinase family.</text>
</comment>
<evidence type="ECO:0000256" key="5">
    <source>
        <dbReference type="ARBA" id="ARBA00012142"/>
    </source>
</evidence>
<dbReference type="SUPFAM" id="SSF51621">
    <property type="entry name" value="Phosphoenolpyruvate/pyruvate domain"/>
    <property type="match status" value="1"/>
</dbReference>
<comment type="cofactor">
    <cofactor evidence="1">
        <name>Mg(2+)</name>
        <dbReference type="ChEBI" id="CHEBI:18420"/>
    </cofactor>
</comment>
<dbReference type="Pfam" id="PF02887">
    <property type="entry name" value="PK_C"/>
    <property type="match status" value="1"/>
</dbReference>
<evidence type="ECO:0000259" key="19">
    <source>
        <dbReference type="Pfam" id="PF02887"/>
    </source>
</evidence>
<evidence type="ECO:0000256" key="9">
    <source>
        <dbReference type="ARBA" id="ARBA00022777"/>
    </source>
</evidence>
<dbReference type="RefSeq" id="WP_207287597.1">
    <property type="nucleotide sequence ID" value="NZ_CP071462.1"/>
</dbReference>
<dbReference type="NCBIfam" id="NF004491">
    <property type="entry name" value="PRK05826.1"/>
    <property type="match status" value="1"/>
</dbReference>
<dbReference type="GO" id="GO:0030955">
    <property type="term" value="F:potassium ion binding"/>
    <property type="evidence" value="ECO:0007669"/>
    <property type="project" value="UniProtKB-UniRule"/>
</dbReference>
<dbReference type="SUPFAM" id="SSF50800">
    <property type="entry name" value="PK beta-barrel domain-like"/>
    <property type="match status" value="1"/>
</dbReference>
<comment type="catalytic activity">
    <reaction evidence="16">
        <text>pyruvate + ATP = phosphoenolpyruvate + ADP + H(+)</text>
        <dbReference type="Rhea" id="RHEA:18157"/>
        <dbReference type="ChEBI" id="CHEBI:15361"/>
        <dbReference type="ChEBI" id="CHEBI:15378"/>
        <dbReference type="ChEBI" id="CHEBI:30616"/>
        <dbReference type="ChEBI" id="CHEBI:58702"/>
        <dbReference type="ChEBI" id="CHEBI:456216"/>
        <dbReference type="EC" id="2.7.1.40"/>
    </reaction>
</comment>
<evidence type="ECO:0000256" key="15">
    <source>
        <dbReference type="NCBIfam" id="TIGR01064"/>
    </source>
</evidence>
<evidence type="ECO:0000259" key="18">
    <source>
        <dbReference type="Pfam" id="PF00391"/>
    </source>
</evidence>
<sequence length="585" mass="61741">MRNAKIVCTLGPASSDRGTIRELADAGMSVARLNASHGSREDRAELIQRVRSVDEARDRPVAVMLDMQGPEIRTAPLPEGETVTLETGSEIRFVEGDEADSETVGLSLSIDAVEAGDRILLADGLIETTVTEHEGETVHARVDTGGELGGRKGVNVPGVDLDLDVVTGKDRKDLELAAEREVDFVAASFVRDAADVYAVSEVLEELGAEIPLIAKIERAGAVENLEEIIEASYGIMVARGDLGVECPMEDVPMIQKRIIRKCRNAGSPVITATEMLDSMVHARRPTRAEASDVANAVLDGTDAVMLSAETAIGDHPVAVVDAMDSIVRQVENSGEYAELLEQRVPAAGEARTDALARSARFLARDIGADAVVAATESGYTALKTAKYRPGVPVVASTPNHHVRRQLALTWGVTPLYARVSDQGADAVVERAVQAALNAGVADSGDTVVVLCGMMTELEGANTTNMMKVHVAAEALTTGRVVVDGRVTGPVVRLTDGDLSDVPEGAILSLPADFDEEFTGDVSKIGGLIDAQRGLTGYPALIAREMDIPMISGATLENLADGTVVTLDAERGVVYGGDIGDRPTRP</sequence>
<evidence type="ECO:0000256" key="2">
    <source>
        <dbReference type="ARBA" id="ARBA00004997"/>
    </source>
</evidence>
<keyword evidence="6 16" id="KW-0808">Transferase</keyword>
<keyword evidence="7" id="KW-0479">Metal-binding</keyword>
<reference evidence="20 21" key="1">
    <citation type="submission" date="2021-03" db="EMBL/GenBank/DDBJ databases">
        <title>Haloterrigena longa sp. nov. and Haloterrigena limicola sp. nov., extremely halophilic archaea isolated from a salt lake.</title>
        <authorList>
            <person name="Henglin C."/>
        </authorList>
    </citation>
    <scope>NUCLEOTIDE SEQUENCE [LARGE SCALE GENOMIC DNA]</scope>
    <source>
        <strain evidence="20 21">KZCA68</strain>
    </source>
</reference>
<dbReference type="NCBIfam" id="NF004978">
    <property type="entry name" value="PRK06354.1"/>
    <property type="match status" value="1"/>
</dbReference>
<evidence type="ECO:0000256" key="1">
    <source>
        <dbReference type="ARBA" id="ARBA00001946"/>
    </source>
</evidence>
<gene>
    <name evidence="20" type="primary">pyk</name>
    <name evidence="20" type="ORF">J0X25_11180</name>
</gene>
<accession>A0A8A2VIE1</accession>
<evidence type="ECO:0000256" key="7">
    <source>
        <dbReference type="ARBA" id="ARBA00022723"/>
    </source>
</evidence>
<dbReference type="InterPro" id="IPR036637">
    <property type="entry name" value="Phosphohistidine_dom_sf"/>
</dbReference>
<dbReference type="InterPro" id="IPR015813">
    <property type="entry name" value="Pyrv/PenolPyrv_kinase-like_dom"/>
</dbReference>
<name>A0A8A2VIE1_9EURY</name>
<keyword evidence="8" id="KW-0547">Nucleotide-binding</keyword>
<evidence type="ECO:0000256" key="8">
    <source>
        <dbReference type="ARBA" id="ARBA00022741"/>
    </source>
</evidence>
<evidence type="ECO:0000256" key="4">
    <source>
        <dbReference type="ARBA" id="ARBA00008663"/>
    </source>
</evidence>
<feature type="domain" description="Pyruvate kinase barrel" evidence="17">
    <location>
        <begin position="1"/>
        <end position="319"/>
    </location>
</feature>
<evidence type="ECO:0000256" key="13">
    <source>
        <dbReference type="ARBA" id="ARBA00023152"/>
    </source>
</evidence>
<dbReference type="InterPro" id="IPR015806">
    <property type="entry name" value="Pyrv_Knase_insert_dom_sf"/>
</dbReference>
<dbReference type="InterPro" id="IPR001697">
    <property type="entry name" value="Pyr_Knase"/>
</dbReference>
<dbReference type="InterPro" id="IPR015793">
    <property type="entry name" value="Pyrv_Knase_brl"/>
</dbReference>
<organism evidence="20 21">
    <name type="scientific">Haloterrigena alkaliphila</name>
    <dbReference type="NCBI Taxonomy" id="2816475"/>
    <lineage>
        <taxon>Archaea</taxon>
        <taxon>Methanobacteriati</taxon>
        <taxon>Methanobacteriota</taxon>
        <taxon>Stenosarchaea group</taxon>
        <taxon>Halobacteria</taxon>
        <taxon>Halobacteriales</taxon>
        <taxon>Natrialbaceae</taxon>
        <taxon>Haloterrigena</taxon>
    </lineage>
</organism>
<evidence type="ECO:0000256" key="16">
    <source>
        <dbReference type="RuleBase" id="RU000504"/>
    </source>
</evidence>
<evidence type="ECO:0000259" key="17">
    <source>
        <dbReference type="Pfam" id="PF00224"/>
    </source>
</evidence>
<dbReference type="EMBL" id="CP071462">
    <property type="protein sequence ID" value="QSW97978.1"/>
    <property type="molecule type" value="Genomic_DNA"/>
</dbReference>
<comment type="similarity">
    <text evidence="3">In the C-terminal section; belongs to the PEP-utilizing enzyme family.</text>
</comment>
<feature type="domain" description="PEP-utilising enzyme mobile" evidence="18">
    <location>
        <begin position="502"/>
        <end position="571"/>
    </location>
</feature>
<evidence type="ECO:0000256" key="6">
    <source>
        <dbReference type="ARBA" id="ARBA00022679"/>
    </source>
</evidence>
<dbReference type="Gene3D" id="3.40.1380.20">
    <property type="entry name" value="Pyruvate kinase, C-terminal domain"/>
    <property type="match status" value="1"/>
</dbReference>
<evidence type="ECO:0000256" key="3">
    <source>
        <dbReference type="ARBA" id="ARBA00006237"/>
    </source>
</evidence>
<dbReference type="SUPFAM" id="SSF52009">
    <property type="entry name" value="Phosphohistidine domain"/>
    <property type="match status" value="1"/>
</dbReference>
<evidence type="ECO:0000256" key="11">
    <source>
        <dbReference type="ARBA" id="ARBA00022842"/>
    </source>
</evidence>
<dbReference type="GO" id="GO:0016301">
    <property type="term" value="F:kinase activity"/>
    <property type="evidence" value="ECO:0007669"/>
    <property type="project" value="UniProtKB-KW"/>
</dbReference>
<comment type="pathway">
    <text evidence="2 16">Carbohydrate degradation; glycolysis; pyruvate from D-glyceraldehyde 3-phosphate: step 5/5.</text>
</comment>
<dbReference type="UniPathway" id="UPA00109">
    <property type="reaction ID" value="UER00188"/>
</dbReference>
<dbReference type="GO" id="GO:0000287">
    <property type="term" value="F:magnesium ion binding"/>
    <property type="evidence" value="ECO:0007669"/>
    <property type="project" value="UniProtKB-UniRule"/>
</dbReference>
<dbReference type="InterPro" id="IPR015795">
    <property type="entry name" value="Pyrv_Knase_C"/>
</dbReference>
<dbReference type="Pfam" id="PF00391">
    <property type="entry name" value="PEP-utilizers"/>
    <property type="match status" value="1"/>
</dbReference>
<dbReference type="InterPro" id="IPR040442">
    <property type="entry name" value="Pyrv_kinase-like_dom_sf"/>
</dbReference>
<evidence type="ECO:0000256" key="10">
    <source>
        <dbReference type="ARBA" id="ARBA00022840"/>
    </source>
</evidence>
<dbReference type="AlphaFoldDB" id="A0A8A2VIE1"/>
<dbReference type="PANTHER" id="PTHR11817">
    <property type="entry name" value="PYRUVATE KINASE"/>
    <property type="match status" value="1"/>
</dbReference>